<reference evidence="3 4" key="2">
    <citation type="submission" date="2024-05" db="EMBL/GenBank/DDBJ databases">
        <authorList>
            <person name="Chen Y."/>
            <person name="Shah S."/>
            <person name="Dougan E. K."/>
            <person name="Thang M."/>
            <person name="Chan C."/>
        </authorList>
    </citation>
    <scope>NUCLEOTIDE SEQUENCE [LARGE SCALE GENOMIC DNA]</scope>
</reference>
<feature type="region of interest" description="Disordered" evidence="1">
    <location>
        <begin position="619"/>
        <end position="640"/>
    </location>
</feature>
<keyword evidence="4" id="KW-1185">Reference proteome</keyword>
<dbReference type="Proteomes" id="UP001152797">
    <property type="component" value="Unassembled WGS sequence"/>
</dbReference>
<comment type="caution">
    <text evidence="2">The sequence shown here is derived from an EMBL/GenBank/DDBJ whole genome shotgun (WGS) entry which is preliminary data.</text>
</comment>
<protein>
    <submittedName>
        <fullName evidence="2">Uncharacterized protein</fullName>
    </submittedName>
</protein>
<evidence type="ECO:0000313" key="3">
    <source>
        <dbReference type="EMBL" id="CAL4805838.1"/>
    </source>
</evidence>
<feature type="compositionally biased region" description="Basic and acidic residues" evidence="1">
    <location>
        <begin position="713"/>
        <end position="725"/>
    </location>
</feature>
<reference evidence="2" key="1">
    <citation type="submission" date="2022-10" db="EMBL/GenBank/DDBJ databases">
        <authorList>
            <person name="Chen Y."/>
            <person name="Dougan E. K."/>
            <person name="Chan C."/>
            <person name="Rhodes N."/>
            <person name="Thang M."/>
        </authorList>
    </citation>
    <scope>NUCLEOTIDE SEQUENCE</scope>
</reference>
<proteinExistence type="predicted"/>
<organism evidence="2">
    <name type="scientific">Cladocopium goreaui</name>
    <dbReference type="NCBI Taxonomy" id="2562237"/>
    <lineage>
        <taxon>Eukaryota</taxon>
        <taxon>Sar</taxon>
        <taxon>Alveolata</taxon>
        <taxon>Dinophyceae</taxon>
        <taxon>Suessiales</taxon>
        <taxon>Symbiodiniaceae</taxon>
        <taxon>Cladocopium</taxon>
    </lineage>
</organism>
<gene>
    <name evidence="2" type="ORF">C1SCF055_LOCUS43081</name>
</gene>
<evidence type="ECO:0000313" key="2">
    <source>
        <dbReference type="EMBL" id="CAI4018526.1"/>
    </source>
</evidence>
<dbReference type="EMBL" id="CAMXCT010006699">
    <property type="protein sequence ID" value="CAI4018526.1"/>
    <property type="molecule type" value="Genomic_DNA"/>
</dbReference>
<name>A0A9P1GP49_9DINO</name>
<accession>A0A9P1GP49</accession>
<dbReference type="AlphaFoldDB" id="A0A9P1GP49"/>
<sequence length="738" mass="83418">MRGASRPANQLSFQQLLDELNAISNSIFLTEAYLSTLDTFTDHLEDVGASATDLYLSLTTTRQHVVTFTQSLVRRKQHLEIRMRHMVQPHAEDAEEVQANLLPTKELQERALPSQQDSLLEGRMSDVAPAERVVLHKEKKRCFSVEKLLSQCVEVDRMQNWRKGADFDKTNFCKAYYVILKFLNHLFESFGGKNWLFFIPPPEERLKFGDDLEKVKVPKVTDGETVQNKAFEYAFGVLHARGNFNHGAFLSGDKLHMKMESVKSWLQQQDDEFFASVSERISRDRGIDFHPDMVYASIEHSTDADAMPQPQQEDEPNFVHEDPYASKAQLFKYFSGKGPTKMISSFLHDERNYAFAVILCDLTVPLETEYATSQDTMSSGPQEALLWAAQRAAGSWFQMIVGIASILQSVGFVTHLRLTLPSATPLEEVPPWMTFEQQILNCAWDFGVHLLAAILWANLLHSYRLPHAAAAYFLPDGREKQRALERLKAAVKTLLKEYLILKPVEAIPMTNHHFDSKSPWIHVSVERKLPAMMNIALGAGTAMELIHVDRDEEYGLLKAAIRAKVFLLAENLKTITASLKLDVPKFPNGSGSRGSVIKEDHARALVRFLFEGGETEEAQEGLVRGLAPPTKPKKKKPDEDMDEMSTVLGMISMLDPENAQAFDKMSQLAKDELAELYRQEGAEEVKARVRDALEKEDIEVEFHSKGKVKVKRKQEPNTGDKRESAEINDTWAALIGAN</sequence>
<dbReference type="EMBL" id="CAMXCT020006699">
    <property type="protein sequence ID" value="CAL1171901.1"/>
    <property type="molecule type" value="Genomic_DNA"/>
</dbReference>
<evidence type="ECO:0000256" key="1">
    <source>
        <dbReference type="SAM" id="MobiDB-lite"/>
    </source>
</evidence>
<feature type="region of interest" description="Disordered" evidence="1">
    <location>
        <begin position="707"/>
        <end position="729"/>
    </location>
</feature>
<evidence type="ECO:0000313" key="4">
    <source>
        <dbReference type="Proteomes" id="UP001152797"/>
    </source>
</evidence>
<dbReference type="EMBL" id="CAMXCT030006699">
    <property type="protein sequence ID" value="CAL4805838.1"/>
    <property type="molecule type" value="Genomic_DNA"/>
</dbReference>